<dbReference type="Pfam" id="PF11739">
    <property type="entry name" value="YdbH-like"/>
    <property type="match status" value="1"/>
</dbReference>
<dbReference type="InterPro" id="IPR021730">
    <property type="entry name" value="YdbH"/>
</dbReference>
<evidence type="ECO:0000313" key="2">
    <source>
        <dbReference type="EMBL" id="AIK95944.1"/>
    </source>
</evidence>
<evidence type="ECO:0000313" key="3">
    <source>
        <dbReference type="Proteomes" id="UP000028926"/>
    </source>
</evidence>
<proteinExistence type="predicted"/>
<keyword evidence="1" id="KW-1133">Transmembrane helix</keyword>
<dbReference type="Proteomes" id="UP000028926">
    <property type="component" value="Chromosome"/>
</dbReference>
<dbReference type="HOGENOM" id="CLU_509676_0_0_5"/>
<evidence type="ECO:0000256" key="1">
    <source>
        <dbReference type="SAM" id="Phobius"/>
    </source>
</evidence>
<dbReference type="EMBL" id="CP008941">
    <property type="protein sequence ID" value="AIK95944.1"/>
    <property type="molecule type" value="Genomic_DNA"/>
</dbReference>
<dbReference type="AlphaFoldDB" id="A0A077AV90"/>
<name>A0A077AV90_9PROT</name>
<accession>A0A077AV90</accession>
<organism evidence="2 3">
    <name type="scientific">Candidatus Odyssella acanthamoebae</name>
    <dbReference type="NCBI Taxonomy" id="91604"/>
    <lineage>
        <taxon>Bacteria</taxon>
        <taxon>Pseudomonadati</taxon>
        <taxon>Pseudomonadota</taxon>
        <taxon>Alphaproteobacteria</taxon>
        <taxon>Holosporales</taxon>
        <taxon>Candidatus Paracaedibacteraceae</taxon>
        <taxon>Candidatus Odyssella</taxon>
    </lineage>
</organism>
<keyword evidence="3" id="KW-1185">Reference proteome</keyword>
<dbReference type="STRING" id="91604.ID47_03120"/>
<sequence length="534" mass="59545">MKDELDIFMLKMSSIFKHTLPWVLYLSALILAAYMGLSSNFVNNKIINPIFGNHIQVSSSSASISKGQLHFKDNAINNGDYVLGKIDRIRITPELKGLLSGHHKRVTLSGGNFSLRFSEFTDLSKIIGLMDNLNANPAEFIIEKLKLHIGEENFILWGGQKYYQLANRHHEIISVKFEDEHTKIKSSYWTLPYISLRNIEGIITQKGDHLNGTIKANLDDYKSELDIKFKLSPHLYKAQGVTLNSNGRTGEFSATYAPQIHDGSITSNIHNLNLITIHNLIPWVSDIQGLEIEGGKAQLLAKLNIHQDSLNGQVRLNWKDGTAKLFFYDITGITADLPIITAEQSNNVIIKAKSIRRHRLNFTNVSIVGETDSSLGMIPKIIDIEFCKGQLHLHDFKLMPEGLLAKVDFSDLDINEMISTSDVTTLAATGTISGSAVVLLDQSTIKIITMSARSSAFNGKIHYLPSDKEEEEDKNEQALSDLNYTVLNISLQASETDNNPGKIKIHIVGTNPEVSNGYPLDFTIETEGNFSDFF</sequence>
<feature type="transmembrane region" description="Helical" evidence="1">
    <location>
        <begin position="20"/>
        <end position="37"/>
    </location>
</feature>
<keyword evidence="1" id="KW-0812">Transmembrane</keyword>
<reference evidence="2 3" key="1">
    <citation type="submission" date="2014-07" db="EMBL/GenBank/DDBJ databases">
        <title>Comparative genomic insights into amoeba endosymbionts belonging to the families of Holosporaceae and Candidatus Midichloriaceae within Rickettsiales.</title>
        <authorList>
            <person name="Wang Z."/>
            <person name="Wu M."/>
        </authorList>
    </citation>
    <scope>NUCLEOTIDE SEQUENCE [LARGE SCALE GENOMIC DNA]</scope>
    <source>
        <strain evidence="2">PRA3</strain>
    </source>
</reference>
<gene>
    <name evidence="2" type="ORF">ID47_03120</name>
</gene>
<dbReference type="KEGG" id="paca:ID47_03120"/>
<protein>
    <submittedName>
        <fullName evidence="2">Uncharacterized protein</fullName>
    </submittedName>
</protein>
<keyword evidence="1" id="KW-0472">Membrane</keyword>